<name>A0A2K9NJP8_9PROT</name>
<sequence>MSRPGLKGTYAAPALEKAFEILELLADRPAGMQISEMSAILGRSVGELFRIVIVMEMHGYLQKSETTDRYTVAYKLLDVALRATPSQNVIAAALMPMERLASAVGQSCHLVVVNGGQGLVIARQESPGTRGFALKVGAAVDLLRSCSGHVLLAFSPPARTSRLIELAEAAKGTACDRAALEKVLAQVRNQGFDSRKSPVTFGVTDISLPIFGFNGDVMAALTIPFMEMIDGSQKVDAEAARQELHAATQAISAVLGHQG</sequence>
<dbReference type="GO" id="GO:0045892">
    <property type="term" value="P:negative regulation of DNA-templated transcription"/>
    <property type="evidence" value="ECO:0007669"/>
    <property type="project" value="TreeGrafter"/>
</dbReference>
<dbReference type="InterPro" id="IPR014757">
    <property type="entry name" value="Tscrpt_reg_IclR_C"/>
</dbReference>
<keyword evidence="3" id="KW-0804">Transcription</keyword>
<dbReference type="KEGG" id="ncb:C0V82_19630"/>
<proteinExistence type="predicted"/>
<dbReference type="InterPro" id="IPR005471">
    <property type="entry name" value="Tscrpt_reg_IclR_N"/>
</dbReference>
<dbReference type="PANTHER" id="PTHR30136">
    <property type="entry name" value="HELIX-TURN-HELIX TRANSCRIPTIONAL REGULATOR, ICLR FAMILY"/>
    <property type="match status" value="1"/>
</dbReference>
<dbReference type="EMBL" id="CP025612">
    <property type="protein sequence ID" value="AUN32555.1"/>
    <property type="molecule type" value="Genomic_DNA"/>
</dbReference>
<dbReference type="AlphaFoldDB" id="A0A2K9NJP8"/>
<organism evidence="4 5">
    <name type="scientific">Niveispirillum cyanobacteriorum</name>
    <dbReference type="NCBI Taxonomy" id="1612173"/>
    <lineage>
        <taxon>Bacteria</taxon>
        <taxon>Pseudomonadati</taxon>
        <taxon>Pseudomonadota</taxon>
        <taxon>Alphaproteobacteria</taxon>
        <taxon>Rhodospirillales</taxon>
        <taxon>Azospirillaceae</taxon>
        <taxon>Niveispirillum</taxon>
    </lineage>
</organism>
<keyword evidence="5" id="KW-1185">Reference proteome</keyword>
<dbReference type="Pfam" id="PF09339">
    <property type="entry name" value="HTH_IclR"/>
    <property type="match status" value="1"/>
</dbReference>
<dbReference type="PROSITE" id="PS51078">
    <property type="entry name" value="ICLR_ED"/>
    <property type="match status" value="1"/>
</dbReference>
<accession>A0A2K9NJP8</accession>
<dbReference type="InterPro" id="IPR050707">
    <property type="entry name" value="HTH_MetabolicPath_Reg"/>
</dbReference>
<dbReference type="Gene3D" id="1.10.10.10">
    <property type="entry name" value="Winged helix-like DNA-binding domain superfamily/Winged helix DNA-binding domain"/>
    <property type="match status" value="1"/>
</dbReference>
<dbReference type="PANTHER" id="PTHR30136:SF7">
    <property type="entry name" value="HTH-TYPE TRANSCRIPTIONAL REGULATOR KDGR-RELATED"/>
    <property type="match status" value="1"/>
</dbReference>
<dbReference type="SUPFAM" id="SSF46785">
    <property type="entry name" value="Winged helix' DNA-binding domain"/>
    <property type="match status" value="1"/>
</dbReference>
<keyword evidence="2" id="KW-0238">DNA-binding</keyword>
<evidence type="ECO:0000313" key="4">
    <source>
        <dbReference type="EMBL" id="AUN32555.1"/>
    </source>
</evidence>
<dbReference type="InterPro" id="IPR036390">
    <property type="entry name" value="WH_DNA-bd_sf"/>
</dbReference>
<dbReference type="InterPro" id="IPR036388">
    <property type="entry name" value="WH-like_DNA-bd_sf"/>
</dbReference>
<evidence type="ECO:0000256" key="1">
    <source>
        <dbReference type="ARBA" id="ARBA00023015"/>
    </source>
</evidence>
<dbReference type="PROSITE" id="PS51077">
    <property type="entry name" value="HTH_ICLR"/>
    <property type="match status" value="1"/>
</dbReference>
<evidence type="ECO:0000313" key="5">
    <source>
        <dbReference type="Proteomes" id="UP000234752"/>
    </source>
</evidence>
<evidence type="ECO:0000256" key="3">
    <source>
        <dbReference type="ARBA" id="ARBA00023163"/>
    </source>
</evidence>
<dbReference type="GO" id="GO:0003677">
    <property type="term" value="F:DNA binding"/>
    <property type="evidence" value="ECO:0007669"/>
    <property type="project" value="UniProtKB-KW"/>
</dbReference>
<dbReference type="Pfam" id="PF01614">
    <property type="entry name" value="IclR_C"/>
    <property type="match status" value="1"/>
</dbReference>
<keyword evidence="1" id="KW-0805">Transcription regulation</keyword>
<evidence type="ECO:0000256" key="2">
    <source>
        <dbReference type="ARBA" id="ARBA00023125"/>
    </source>
</evidence>
<dbReference type="GO" id="GO:0003700">
    <property type="term" value="F:DNA-binding transcription factor activity"/>
    <property type="evidence" value="ECO:0007669"/>
    <property type="project" value="TreeGrafter"/>
</dbReference>
<gene>
    <name evidence="4" type="ORF">C0V82_19630</name>
</gene>
<dbReference type="SMART" id="SM00346">
    <property type="entry name" value="HTH_ICLR"/>
    <property type="match status" value="1"/>
</dbReference>
<protein>
    <submittedName>
        <fullName evidence="4">IclR family transcriptional regulator</fullName>
    </submittedName>
</protein>
<dbReference type="InterPro" id="IPR029016">
    <property type="entry name" value="GAF-like_dom_sf"/>
</dbReference>
<dbReference type="Gene3D" id="3.30.450.40">
    <property type="match status" value="1"/>
</dbReference>
<dbReference type="Proteomes" id="UP000234752">
    <property type="component" value="Chromosome eg_2"/>
</dbReference>
<dbReference type="SUPFAM" id="SSF55781">
    <property type="entry name" value="GAF domain-like"/>
    <property type="match status" value="1"/>
</dbReference>
<dbReference type="OrthoDB" id="6057486at2"/>
<reference evidence="4 5" key="1">
    <citation type="submission" date="2017-12" db="EMBL/GenBank/DDBJ databases">
        <title>Genomes of bacteria within cyanobacterial aggregates.</title>
        <authorList>
            <person name="Cai H."/>
        </authorList>
    </citation>
    <scope>NUCLEOTIDE SEQUENCE [LARGE SCALE GENOMIC DNA]</scope>
    <source>
        <strain evidence="4 5">TH16</strain>
    </source>
</reference>
<dbReference type="RefSeq" id="WP_102114088.1">
    <property type="nucleotide sequence ID" value="NZ_BMGN01000007.1"/>
</dbReference>